<keyword evidence="1" id="KW-1133">Transmembrane helix</keyword>
<dbReference type="EMBL" id="CP062938">
    <property type="protein sequence ID" value="QOL31506.1"/>
    <property type="molecule type" value="Genomic_DNA"/>
</dbReference>
<evidence type="ECO:0000313" key="3">
    <source>
        <dbReference type="EMBL" id="QOL31506.1"/>
    </source>
</evidence>
<evidence type="ECO:0000313" key="5">
    <source>
        <dbReference type="Proteomes" id="UP000593943"/>
    </source>
</evidence>
<dbReference type="EMBL" id="MWWZ01000004">
    <property type="protein sequence ID" value="OZG68959.1"/>
    <property type="molecule type" value="Genomic_DNA"/>
</dbReference>
<dbReference type="AlphaFoldDB" id="A0A261GC00"/>
<dbReference type="Proteomes" id="UP000216057">
    <property type="component" value="Unassembled WGS sequence"/>
</dbReference>
<evidence type="ECO:0000256" key="1">
    <source>
        <dbReference type="SAM" id="Phobius"/>
    </source>
</evidence>
<feature type="transmembrane region" description="Helical" evidence="1">
    <location>
        <begin position="103"/>
        <end position="124"/>
    </location>
</feature>
<keyword evidence="1" id="KW-0472">Membrane</keyword>
<dbReference type="RefSeq" id="WP_094636060.1">
    <property type="nucleotide sequence ID" value="NZ_CP062938.1"/>
</dbReference>
<feature type="transmembrane region" description="Helical" evidence="1">
    <location>
        <begin position="158"/>
        <end position="179"/>
    </location>
</feature>
<evidence type="ECO:0000313" key="2">
    <source>
        <dbReference type="EMBL" id="OZG68959.1"/>
    </source>
</evidence>
<reference evidence="2 4" key="1">
    <citation type="journal article" date="2017" name="BMC Genomics">
        <title>Comparative genomic and phylogenomic analyses of the Bifidobacteriaceae family.</title>
        <authorList>
            <person name="Lugli G.A."/>
            <person name="Milani C."/>
            <person name="Turroni F."/>
            <person name="Duranti S."/>
            <person name="Mancabelli L."/>
            <person name="Mangifesta M."/>
            <person name="Ferrario C."/>
            <person name="Modesto M."/>
            <person name="Mattarelli P."/>
            <person name="Jiri K."/>
            <person name="van Sinderen D."/>
            <person name="Ventura M."/>
        </authorList>
    </citation>
    <scope>NUCLEOTIDE SEQUENCE [LARGE SCALE GENOMIC DNA]</scope>
    <source>
        <strain evidence="2 4">DSM 100216</strain>
    </source>
</reference>
<protein>
    <recommendedName>
        <fullName evidence="6">DUF2975 domain-containing protein</fullName>
    </recommendedName>
</protein>
<dbReference type="Proteomes" id="UP000593943">
    <property type="component" value="Chromosome"/>
</dbReference>
<name>A0A261GC00_9BIFI</name>
<feature type="transmembrane region" description="Helical" evidence="1">
    <location>
        <begin position="24"/>
        <end position="55"/>
    </location>
</feature>
<proteinExistence type="predicted"/>
<accession>A0A261GC00</accession>
<evidence type="ECO:0008006" key="6">
    <source>
        <dbReference type="Google" id="ProtNLM"/>
    </source>
</evidence>
<reference evidence="3 5" key="2">
    <citation type="submission" date="2020-10" db="EMBL/GenBank/DDBJ databases">
        <title>Genome sequencing of Bifidobacterium eulemuris_DSMZ_100216.</title>
        <authorList>
            <person name="Kim J."/>
        </authorList>
    </citation>
    <scope>NUCLEOTIDE SEQUENCE [LARGE SCALE GENOMIC DNA]</scope>
    <source>
        <strain evidence="3 5">DSM 100216</strain>
    </source>
</reference>
<keyword evidence="5" id="KW-1185">Reference proteome</keyword>
<keyword evidence="1" id="KW-0812">Transmembrane</keyword>
<sequence>MANEPRTTVKPDGTTARLRAFNRIAWVIAVIAQMLMWIAAATTAAIGVILIVAAAKPDGPFTVSADGDAVQTGFDGSDFHLSIHPTVLDTTFNAVQSERSIEWLNLALALTAAIAIYTLFALTLREVAGMCRDLSGWAENRPEGTPFIASITQRLRRAGWFMIAAPLATFILGATAILVTDRGASVSVGSNAICVMVGFILLTLAHAFDYGFQLQTEVDGLL</sequence>
<evidence type="ECO:0000313" key="4">
    <source>
        <dbReference type="Proteomes" id="UP000216057"/>
    </source>
</evidence>
<gene>
    <name evidence="3" type="ORF">BE0216_02810</name>
    <name evidence="2" type="ORF">BEUL_0365</name>
</gene>
<feature type="transmembrane region" description="Helical" evidence="1">
    <location>
        <begin position="185"/>
        <end position="205"/>
    </location>
</feature>
<dbReference type="OrthoDB" id="3232608at2"/>
<organism evidence="2 4">
    <name type="scientific">Bifidobacterium eulemuris</name>
    <dbReference type="NCBI Taxonomy" id="1765219"/>
    <lineage>
        <taxon>Bacteria</taxon>
        <taxon>Bacillati</taxon>
        <taxon>Actinomycetota</taxon>
        <taxon>Actinomycetes</taxon>
        <taxon>Bifidobacteriales</taxon>
        <taxon>Bifidobacteriaceae</taxon>
        <taxon>Bifidobacterium</taxon>
    </lineage>
</organism>
<dbReference type="KEGG" id="beu:BE0216_02810"/>